<dbReference type="Pfam" id="PF02910">
    <property type="entry name" value="Succ_DH_flav_C"/>
    <property type="match status" value="1"/>
</dbReference>
<dbReference type="PANTHER" id="PTHR11632:SF51">
    <property type="entry name" value="SUCCINATE DEHYDROGENASE [UBIQUINONE] FLAVOPROTEIN SUBUNIT, MITOCHONDRIAL"/>
    <property type="match status" value="1"/>
</dbReference>
<evidence type="ECO:0000256" key="8">
    <source>
        <dbReference type="ARBA" id="ARBA00022827"/>
    </source>
</evidence>
<comment type="pathway">
    <text evidence="2 18">Carbohydrate metabolism; tricarboxylic acid cycle; fumarate from succinate (bacterial route): step 1/1.</text>
</comment>
<gene>
    <name evidence="21" type="primary">sdhA</name>
    <name evidence="21" type="ORF">GWK36_09590</name>
</gene>
<dbReference type="EC" id="1.3.5.1" evidence="4 18"/>
<evidence type="ECO:0000256" key="4">
    <source>
        <dbReference type="ARBA" id="ARBA00012792"/>
    </source>
</evidence>
<feature type="binding site" evidence="15">
    <location>
        <position position="242"/>
    </location>
    <ligand>
        <name>substrate</name>
    </ligand>
</feature>
<dbReference type="NCBIfam" id="TIGR01816">
    <property type="entry name" value="sdhA_forward"/>
    <property type="match status" value="1"/>
</dbReference>
<feature type="binding site" evidence="16">
    <location>
        <begin position="403"/>
        <end position="404"/>
    </location>
    <ligand>
        <name>FAD</name>
        <dbReference type="ChEBI" id="CHEBI:57692"/>
    </ligand>
</feature>
<dbReference type="Gene3D" id="3.50.50.60">
    <property type="entry name" value="FAD/NAD(P)-binding domain"/>
    <property type="match status" value="1"/>
</dbReference>
<accession>A0A6G7VE93</accession>
<dbReference type="InterPro" id="IPR003953">
    <property type="entry name" value="FAD-dep_OxRdtase_2_FAD-bd"/>
</dbReference>
<feature type="binding site" evidence="16">
    <location>
        <begin position="37"/>
        <end position="52"/>
    </location>
    <ligand>
        <name>FAD</name>
        <dbReference type="ChEBI" id="CHEBI:57692"/>
    </ligand>
</feature>
<comment type="catalytic activity">
    <reaction evidence="12 18">
        <text>a quinone + succinate = fumarate + a quinol</text>
        <dbReference type="Rhea" id="RHEA:40523"/>
        <dbReference type="ChEBI" id="CHEBI:24646"/>
        <dbReference type="ChEBI" id="CHEBI:29806"/>
        <dbReference type="ChEBI" id="CHEBI:30031"/>
        <dbReference type="ChEBI" id="CHEBI:132124"/>
        <dbReference type="EC" id="1.3.5.1"/>
    </reaction>
</comment>
<feature type="binding site" evidence="15">
    <location>
        <position position="398"/>
    </location>
    <ligand>
        <name>substrate</name>
    </ligand>
</feature>
<evidence type="ECO:0000256" key="11">
    <source>
        <dbReference type="ARBA" id="ARBA00023136"/>
    </source>
</evidence>
<dbReference type="InterPro" id="IPR036188">
    <property type="entry name" value="FAD/NAD-bd_sf"/>
</dbReference>
<evidence type="ECO:0000256" key="6">
    <source>
        <dbReference type="ARBA" id="ARBA00022448"/>
    </source>
</evidence>
<organism evidence="21 22">
    <name type="scientific">Caldichromatium japonicum</name>
    <dbReference type="NCBI Taxonomy" id="2699430"/>
    <lineage>
        <taxon>Bacteria</taxon>
        <taxon>Pseudomonadati</taxon>
        <taxon>Pseudomonadota</taxon>
        <taxon>Gammaproteobacteria</taxon>
        <taxon>Chromatiales</taxon>
        <taxon>Chromatiaceae</taxon>
        <taxon>Caldichromatium</taxon>
    </lineage>
</organism>
<dbReference type="FunFam" id="1.20.58.100:FF:000001">
    <property type="entry name" value="Succinate dehydrogenase flavoprotein subunit (SdhA)"/>
    <property type="match status" value="1"/>
</dbReference>
<sequence length="587" mass="64423">MSIPKRQFDALIIGAGGAGLNAALQLARAELRVAVVSKVFPTRSHTVAAQGGINAALGNVLPDSWHWHMFDTIKGSDYLGDQDAIELMCRESIPTVYELERAGVPFSRLENGKIYQRPFGGQSQNFGGEQAARTCAAADRTGHAVLHTLYQQNIRARTHFFDECFACDLIRDAEGLLCGALVLEIATGEPFLIEAKSILLATGGCGQVFRTTSNAKINTGDGMAMALRAGIPLMDMEFFQFHPTGIAGKGLLISEGTRGEGGYLINRHGERFMERYAPRAKDLASRDIVARAILTEVREGRGCGPQGDHVLLKLDHLGEALIAERLPGIRELSRIFASVDPIKEAIPVFPTAHYIMGGIPTDRFGRVVMPAGQGAEEVVPGLYAAGECACASVHGANRLGGNSLLDILVFGRLAGKDIIEYVRDNPYPRIADPASVEQAMARLIRWERCGTGLSVQALSAELRKCMEDHAGVFRTESVLQEGVAQLHAICERLDEVRLRDHSKAFNTARIEALELENLIDVGLAIALSALNRRESRGAHARLDYPQRDDRNWLKHSLYYREGDRMDYKPVRTKPLTIEPFTPQERVY</sequence>
<dbReference type="GO" id="GO:0006099">
    <property type="term" value="P:tricarboxylic acid cycle"/>
    <property type="evidence" value="ECO:0007669"/>
    <property type="project" value="UniProtKB-UniRule"/>
</dbReference>
<keyword evidence="6 18" id="KW-0813">Transport</keyword>
<dbReference type="KEGG" id="cjap:GWK36_09590"/>
<dbReference type="SUPFAM" id="SSF56425">
    <property type="entry name" value="Succinate dehydrogenase/fumarate reductase flavoprotein, catalytic domain"/>
    <property type="match status" value="1"/>
</dbReference>
<dbReference type="GO" id="GO:0009055">
    <property type="term" value="F:electron transfer activity"/>
    <property type="evidence" value="ECO:0007669"/>
    <property type="project" value="TreeGrafter"/>
</dbReference>
<evidence type="ECO:0000256" key="5">
    <source>
        <dbReference type="ARBA" id="ARBA00019965"/>
    </source>
</evidence>
<keyword evidence="18" id="KW-0816">Tricarboxylic acid cycle</keyword>
<dbReference type="RefSeq" id="WP_166270948.1">
    <property type="nucleotide sequence ID" value="NZ_CP048029.1"/>
</dbReference>
<keyword evidence="8 16" id="KW-0274">FAD</keyword>
<dbReference type="Pfam" id="PF00890">
    <property type="entry name" value="FAD_binding_2"/>
    <property type="match status" value="1"/>
</dbReference>
<feature type="binding site" evidence="16">
    <location>
        <begin position="14"/>
        <end position="19"/>
    </location>
    <ligand>
        <name>FAD</name>
        <dbReference type="ChEBI" id="CHEBI:57692"/>
    </ligand>
</feature>
<dbReference type="Gene3D" id="3.90.700.10">
    <property type="entry name" value="Succinate dehydrogenase/fumarate reductase flavoprotein, catalytic domain"/>
    <property type="match status" value="1"/>
</dbReference>
<keyword evidence="22" id="KW-1185">Reference proteome</keyword>
<dbReference type="InterPro" id="IPR014006">
    <property type="entry name" value="Succ_Dhase_FrdA_Gneg"/>
</dbReference>
<evidence type="ECO:0000256" key="18">
    <source>
        <dbReference type="RuleBase" id="RU362051"/>
    </source>
</evidence>
<dbReference type="Proteomes" id="UP000502699">
    <property type="component" value="Chromosome"/>
</dbReference>
<feature type="domain" description="Fumarate reductase/succinate dehydrogenase flavoprotein-like C-terminal" evidence="20">
    <location>
        <begin position="460"/>
        <end position="587"/>
    </location>
</feature>
<feature type="binding site" evidence="16">
    <location>
        <position position="221"/>
    </location>
    <ligand>
        <name>FAD</name>
        <dbReference type="ChEBI" id="CHEBI:57692"/>
    </ligand>
</feature>
<evidence type="ECO:0000256" key="7">
    <source>
        <dbReference type="ARBA" id="ARBA00022630"/>
    </source>
</evidence>
<dbReference type="InterPro" id="IPR015939">
    <property type="entry name" value="Fum_Rdtase/Succ_DH_flav-like_C"/>
</dbReference>
<evidence type="ECO:0000256" key="12">
    <source>
        <dbReference type="ARBA" id="ARBA00049220"/>
    </source>
</evidence>
<evidence type="ECO:0000256" key="3">
    <source>
        <dbReference type="ARBA" id="ARBA00008040"/>
    </source>
</evidence>
<keyword evidence="11 18" id="KW-0472">Membrane</keyword>
<reference evidence="22" key="1">
    <citation type="submission" date="2020-01" db="EMBL/GenBank/DDBJ databases">
        <title>Caldichromatium gen. nov., sp. nov., a thermophilic purple sulfur bacterium member of the family Chromatiaceae isolated from Nakabusa hot spring, Japan.</title>
        <authorList>
            <person name="Saini M.K."/>
            <person name="Hanada S."/>
            <person name="Tank M."/>
        </authorList>
    </citation>
    <scope>NUCLEOTIDE SEQUENCE [LARGE SCALE GENOMIC DNA]</scope>
    <source>
        <strain evidence="22">No.7</strain>
    </source>
</reference>
<dbReference type="EMBL" id="CP048029">
    <property type="protein sequence ID" value="QIK38186.1"/>
    <property type="molecule type" value="Genomic_DNA"/>
</dbReference>
<evidence type="ECO:0000256" key="17">
    <source>
        <dbReference type="PIRSR" id="PIRSR611281-4"/>
    </source>
</evidence>
<dbReference type="UniPathway" id="UPA00223">
    <property type="reaction ID" value="UER01005"/>
</dbReference>
<dbReference type="FunFam" id="3.90.700.10:FF:000001">
    <property type="entry name" value="Mitochondrial succinate dehydrogenase flavoprotein subunit"/>
    <property type="match status" value="1"/>
</dbReference>
<dbReference type="PIRSF" id="PIRSF000171">
    <property type="entry name" value="SDHA_APRA_LASPO"/>
    <property type="match status" value="1"/>
</dbReference>
<dbReference type="SUPFAM" id="SSF51905">
    <property type="entry name" value="FAD/NAD(P)-binding domain"/>
    <property type="match status" value="1"/>
</dbReference>
<dbReference type="GO" id="GO:0022900">
    <property type="term" value="P:electron transport chain"/>
    <property type="evidence" value="ECO:0007669"/>
    <property type="project" value="UniProtKB-UniRule"/>
</dbReference>
<evidence type="ECO:0000256" key="15">
    <source>
        <dbReference type="PIRSR" id="PIRSR611281-2"/>
    </source>
</evidence>
<keyword evidence="18" id="KW-0997">Cell inner membrane</keyword>
<dbReference type="SUPFAM" id="SSF46977">
    <property type="entry name" value="Succinate dehydrogenase/fumarate reductase flavoprotein C-terminal domain"/>
    <property type="match status" value="1"/>
</dbReference>
<evidence type="ECO:0000313" key="21">
    <source>
        <dbReference type="EMBL" id="QIK38186.1"/>
    </source>
</evidence>
<keyword evidence="18" id="KW-1003">Cell membrane</keyword>
<evidence type="ECO:0000256" key="14">
    <source>
        <dbReference type="PIRSR" id="PIRSR000171-1"/>
    </source>
</evidence>
<dbReference type="PANTHER" id="PTHR11632">
    <property type="entry name" value="SUCCINATE DEHYDROGENASE 2 FLAVOPROTEIN SUBUNIT"/>
    <property type="match status" value="1"/>
</dbReference>
<dbReference type="GO" id="GO:0008177">
    <property type="term" value="F:succinate dehydrogenase (quinone) activity"/>
    <property type="evidence" value="ECO:0007669"/>
    <property type="project" value="UniProtKB-EC"/>
</dbReference>
<dbReference type="PROSITE" id="PS00504">
    <property type="entry name" value="FRD_SDH_FAD_BINDING"/>
    <property type="match status" value="1"/>
</dbReference>
<dbReference type="Gene3D" id="4.10.80.40">
    <property type="entry name" value="succinate dehydrogenase protein domain"/>
    <property type="match status" value="1"/>
</dbReference>
<evidence type="ECO:0000259" key="19">
    <source>
        <dbReference type="Pfam" id="PF00890"/>
    </source>
</evidence>
<evidence type="ECO:0000256" key="9">
    <source>
        <dbReference type="ARBA" id="ARBA00022982"/>
    </source>
</evidence>
<dbReference type="NCBIfam" id="TIGR01812">
    <property type="entry name" value="sdhA_frdA_Gneg"/>
    <property type="match status" value="1"/>
</dbReference>
<name>A0A6G7VE93_9GAMM</name>
<proteinExistence type="inferred from homology"/>
<comment type="subcellular location">
    <subcellularLocation>
        <location evidence="1 18">Cell inner membrane</location>
        <topology evidence="1 18">Peripheral membrane protein</topology>
        <orientation evidence="1 18">Cytoplasmic side</orientation>
    </subcellularLocation>
</comment>
<dbReference type="InterPro" id="IPR011281">
    <property type="entry name" value="Succ_DH_flav_su_fwd"/>
</dbReference>
<evidence type="ECO:0000256" key="13">
    <source>
        <dbReference type="NCBIfam" id="TIGR01816"/>
    </source>
</evidence>
<dbReference type="Gene3D" id="1.20.58.100">
    <property type="entry name" value="Fumarate reductase/succinate dehydrogenase flavoprotein-like, C-terminal domain"/>
    <property type="match status" value="1"/>
</dbReference>
<dbReference type="GO" id="GO:0009061">
    <property type="term" value="P:anaerobic respiration"/>
    <property type="evidence" value="ECO:0007669"/>
    <property type="project" value="TreeGrafter"/>
</dbReference>
<dbReference type="InterPro" id="IPR027477">
    <property type="entry name" value="Succ_DH/fumarate_Rdtase_cat_sf"/>
</dbReference>
<feature type="active site" description="Proton acceptor" evidence="14">
    <location>
        <position position="286"/>
    </location>
</feature>
<evidence type="ECO:0000256" key="10">
    <source>
        <dbReference type="ARBA" id="ARBA00023002"/>
    </source>
</evidence>
<keyword evidence="10 18" id="KW-0560">Oxidoreductase</keyword>
<evidence type="ECO:0000256" key="16">
    <source>
        <dbReference type="PIRSR" id="PIRSR611281-3"/>
    </source>
</evidence>
<dbReference type="AlphaFoldDB" id="A0A6G7VE93"/>
<feature type="binding site" evidence="15">
    <location>
        <position position="353"/>
    </location>
    <ligand>
        <name>substrate</name>
    </ligand>
</feature>
<dbReference type="InterPro" id="IPR030664">
    <property type="entry name" value="SdhA/FrdA/AprA"/>
</dbReference>
<dbReference type="PRINTS" id="PR00368">
    <property type="entry name" value="FADPNR"/>
</dbReference>
<dbReference type="InterPro" id="IPR037099">
    <property type="entry name" value="Fum_R/Succ_DH_flav-like_C_sf"/>
</dbReference>
<feature type="binding site" evidence="16">
    <location>
        <position position="387"/>
    </location>
    <ligand>
        <name>FAD</name>
        <dbReference type="ChEBI" id="CHEBI:57692"/>
    </ligand>
</feature>
<evidence type="ECO:0000256" key="2">
    <source>
        <dbReference type="ARBA" id="ARBA00004894"/>
    </source>
</evidence>
<feature type="binding site" evidence="15">
    <location>
        <position position="254"/>
    </location>
    <ligand>
        <name>substrate</name>
    </ligand>
</feature>
<dbReference type="GO" id="GO:0005886">
    <property type="term" value="C:plasma membrane"/>
    <property type="evidence" value="ECO:0007669"/>
    <property type="project" value="UniProtKB-SubCell"/>
</dbReference>
<dbReference type="InterPro" id="IPR003952">
    <property type="entry name" value="FRD_SDH_FAD_BS"/>
</dbReference>
<keyword evidence="9 18" id="KW-0249">Electron transport</keyword>
<evidence type="ECO:0000259" key="20">
    <source>
        <dbReference type="Pfam" id="PF02910"/>
    </source>
</evidence>
<comment type="similarity">
    <text evidence="3 18">Belongs to the FAD-dependent oxidoreductase 2 family. FRD/SDH subfamily.</text>
</comment>
<dbReference type="GO" id="GO:0050660">
    <property type="term" value="F:flavin adenine dinucleotide binding"/>
    <property type="evidence" value="ECO:0007669"/>
    <property type="project" value="UniProtKB-UniRule"/>
</dbReference>
<keyword evidence="7 16" id="KW-0285">Flavoprotein</keyword>
<feature type="domain" description="FAD-dependent oxidoreductase 2 FAD-binding" evidence="19">
    <location>
        <begin position="9"/>
        <end position="404"/>
    </location>
</feature>
<evidence type="ECO:0000313" key="22">
    <source>
        <dbReference type="Proteomes" id="UP000502699"/>
    </source>
</evidence>
<protein>
    <recommendedName>
        <fullName evidence="5 13">Succinate dehydrogenase flavoprotein subunit</fullName>
        <ecNumber evidence="4 18">1.3.5.1</ecNumber>
    </recommendedName>
</protein>
<evidence type="ECO:0000256" key="1">
    <source>
        <dbReference type="ARBA" id="ARBA00004515"/>
    </source>
</evidence>
<comment type="cofactor">
    <cofactor evidence="16">
        <name>FAD</name>
        <dbReference type="ChEBI" id="CHEBI:57692"/>
    </cofactor>
    <text evidence="16">Flavinylated by SdhE, about 5% flavinylation occurs in the absence of SdhE.</text>
</comment>
<feature type="modified residue" description="Tele-8alpha-FAD histidine" evidence="17">
    <location>
        <position position="45"/>
    </location>
</feature>